<dbReference type="InterPro" id="IPR023214">
    <property type="entry name" value="HAD_sf"/>
</dbReference>
<dbReference type="Gene3D" id="3.40.50.1000">
    <property type="entry name" value="HAD superfamily/HAD-like"/>
    <property type="match status" value="1"/>
</dbReference>
<sequence length="224" mass="26395">MEYMGHRGIEYLENKFELYAEHNKQFFGKNETIANKMTRLNKEYDDFFHGLFIETGIDIDVPDYINFISERAASKCLKPTSTELHEVHSLFESLTKIPNLKIWTFSNGNKKHVSKVLDILKIKDYFDGHINLTSIFNKYKKPIRKPSQKAYQIAEHEMEFDKDFDKIYFIDDHDKNIKAAIERKNWIGILLDEKGTRSVDGALRIKSIQELKDIIPELFNNIKK</sequence>
<evidence type="ECO:0000313" key="1">
    <source>
        <dbReference type="EMBL" id="QBK88779.1"/>
    </source>
</evidence>
<dbReference type="InterPro" id="IPR052791">
    <property type="entry name" value="SSM1_domain"/>
</dbReference>
<protein>
    <submittedName>
        <fullName evidence="1">Haloacid dehalogenase-like hydrolase</fullName>
    </submittedName>
</protein>
<dbReference type="PANTHER" id="PTHR47438">
    <property type="entry name" value="PHOSPHATE METABOLISM PROTEIN 8-RELATED"/>
    <property type="match status" value="1"/>
</dbReference>
<keyword evidence="1" id="KW-0378">Hydrolase</keyword>
<dbReference type="GO" id="GO:0006206">
    <property type="term" value="P:pyrimidine nucleobase metabolic process"/>
    <property type="evidence" value="ECO:0007669"/>
    <property type="project" value="TreeGrafter"/>
</dbReference>
<name>A0A481Z037_9VIRU</name>
<gene>
    <name evidence="1" type="ORF">LCMiAC01_04610</name>
</gene>
<dbReference type="InterPro" id="IPR036412">
    <property type="entry name" value="HAD-like_sf"/>
</dbReference>
<reference evidence="1" key="1">
    <citation type="journal article" date="2019" name="MBio">
        <title>Virus Genomes from Deep Sea Sediments Expand the Ocean Megavirome and Support Independent Origins of Viral Gigantism.</title>
        <authorList>
            <person name="Backstrom D."/>
            <person name="Yutin N."/>
            <person name="Jorgensen S.L."/>
            <person name="Dharamshi J."/>
            <person name="Homa F."/>
            <person name="Zaremba-Niedwiedzka K."/>
            <person name="Spang A."/>
            <person name="Wolf Y.I."/>
            <person name="Koonin E.V."/>
            <person name="Ettema T.J."/>
        </authorList>
    </citation>
    <scope>NUCLEOTIDE SEQUENCE</scope>
</reference>
<dbReference type="SUPFAM" id="SSF56784">
    <property type="entry name" value="HAD-like"/>
    <property type="match status" value="1"/>
</dbReference>
<dbReference type="GO" id="GO:0009166">
    <property type="term" value="P:nucleotide catabolic process"/>
    <property type="evidence" value="ECO:0007669"/>
    <property type="project" value="TreeGrafter"/>
</dbReference>
<dbReference type="GO" id="GO:0008252">
    <property type="term" value="F:nucleotidase activity"/>
    <property type="evidence" value="ECO:0007669"/>
    <property type="project" value="TreeGrafter"/>
</dbReference>
<dbReference type="EMBL" id="MK500398">
    <property type="protein sequence ID" value="QBK88779.1"/>
    <property type="molecule type" value="Genomic_DNA"/>
</dbReference>
<dbReference type="Pfam" id="PF00702">
    <property type="entry name" value="Hydrolase"/>
    <property type="match status" value="1"/>
</dbReference>
<organism evidence="1">
    <name type="scientific">Mimivirus LCMiAC01</name>
    <dbReference type="NCBI Taxonomy" id="2506608"/>
    <lineage>
        <taxon>Viruses</taxon>
        <taxon>Varidnaviria</taxon>
        <taxon>Bamfordvirae</taxon>
        <taxon>Nucleocytoviricota</taxon>
        <taxon>Megaviricetes</taxon>
        <taxon>Imitervirales</taxon>
        <taxon>Mimiviridae</taxon>
        <taxon>Klosneuvirinae</taxon>
    </lineage>
</organism>
<dbReference type="PANTHER" id="PTHR47438:SF1">
    <property type="entry name" value="PHOSPHATE METABOLISM PROTEIN 8-RELATED"/>
    <property type="match status" value="1"/>
</dbReference>
<proteinExistence type="predicted"/>
<accession>A0A481Z037</accession>